<accession>A0A645IEV3</accession>
<evidence type="ECO:0000313" key="1">
    <source>
        <dbReference type="EMBL" id="MPN49362.1"/>
    </source>
</evidence>
<organism evidence="1">
    <name type="scientific">bioreactor metagenome</name>
    <dbReference type="NCBI Taxonomy" id="1076179"/>
    <lineage>
        <taxon>unclassified sequences</taxon>
        <taxon>metagenomes</taxon>
        <taxon>ecological metagenomes</taxon>
    </lineage>
</organism>
<proteinExistence type="predicted"/>
<sequence length="54" mass="5888">MRALGLDRIVHRHLVLVGEDHDAGAARRLVGDGQLIDDGVHLVAPTQNERVIVL</sequence>
<reference evidence="1" key="1">
    <citation type="submission" date="2019-08" db="EMBL/GenBank/DDBJ databases">
        <authorList>
            <person name="Kucharzyk K."/>
            <person name="Murdoch R.W."/>
            <person name="Higgins S."/>
            <person name="Loffler F."/>
        </authorList>
    </citation>
    <scope>NUCLEOTIDE SEQUENCE</scope>
</reference>
<name>A0A645IEV3_9ZZZZ</name>
<gene>
    <name evidence="1" type="ORF">SDC9_196982</name>
</gene>
<dbReference type="AlphaFoldDB" id="A0A645IEV3"/>
<comment type="caution">
    <text evidence="1">The sequence shown here is derived from an EMBL/GenBank/DDBJ whole genome shotgun (WGS) entry which is preliminary data.</text>
</comment>
<protein>
    <submittedName>
        <fullName evidence="1">Uncharacterized protein</fullName>
    </submittedName>
</protein>
<dbReference type="EMBL" id="VSSQ01112542">
    <property type="protein sequence ID" value="MPN49362.1"/>
    <property type="molecule type" value="Genomic_DNA"/>
</dbReference>